<keyword evidence="4" id="KW-0443">Lipid metabolism</keyword>
<feature type="compositionally biased region" description="Low complexity" evidence="5">
    <location>
        <begin position="319"/>
        <end position="328"/>
    </location>
</feature>
<dbReference type="CDD" id="cd07989">
    <property type="entry name" value="LPLAT_AGPAT-like"/>
    <property type="match status" value="1"/>
</dbReference>
<keyword evidence="10" id="KW-1185">Reference proteome</keyword>
<dbReference type="Proteomes" id="UP001498398">
    <property type="component" value="Unassembled WGS sequence"/>
</dbReference>
<comment type="domain">
    <text evidence="4">The HXXXXD motif is essential for acyltransferase activity and may constitute the binding site for the phosphate moiety of the glycerol-3-phosphate.</text>
</comment>
<evidence type="ECO:0000256" key="3">
    <source>
        <dbReference type="ARBA" id="ARBA00023315"/>
    </source>
</evidence>
<sequence>MSFLTSLFKPLAYISLPILLVRSVAGSSPVGRYYVRLGMYLTCLTAVASWGAIVAAAMTIVGKRYDVNWVIARTFYHVASRVMDIEVEVEGEEHMQTKPAIFLCNHQSFLDILFVARMMPKRASIMAKKSIQWTPLGPFMVMSGAIFIDRGNNTRAVRSLEAAGEFMKQARVGLWVYPEGTRHSGEVHDLLPFKKGAFHLAIQAGIPIVPIVTENYWRLYHRGVFEKGVVKIRVLPPVPTDGLTAKDVPALIERVRGQMLENLRDISVKVPSDGPETSTRDVPPAPQAIDSASPVARDDTTPAPPDSHPLEVRSDSKDSISSSSGSSRRPSENGTETEEDEGMVLVGRPT</sequence>
<evidence type="ECO:0000256" key="4">
    <source>
        <dbReference type="RuleBase" id="RU361267"/>
    </source>
</evidence>
<feature type="compositionally biased region" description="Basic and acidic residues" evidence="5">
    <location>
        <begin position="308"/>
        <end position="318"/>
    </location>
</feature>
<feature type="signal peptide" evidence="7">
    <location>
        <begin position="1"/>
        <end position="26"/>
    </location>
</feature>
<comment type="caution">
    <text evidence="9">The sequence shown here is derived from an EMBL/GenBank/DDBJ whole genome shotgun (WGS) entry which is preliminary data.</text>
</comment>
<keyword evidence="6" id="KW-1133">Transmembrane helix</keyword>
<dbReference type="Pfam" id="PF01553">
    <property type="entry name" value="Acyltransferase"/>
    <property type="match status" value="1"/>
</dbReference>
<keyword evidence="4" id="KW-0444">Lipid biosynthesis</keyword>
<feature type="region of interest" description="Disordered" evidence="5">
    <location>
        <begin position="266"/>
        <end position="350"/>
    </location>
</feature>
<accession>A0ABR1JZ88</accession>
<evidence type="ECO:0000256" key="2">
    <source>
        <dbReference type="ARBA" id="ARBA00022679"/>
    </source>
</evidence>
<evidence type="ECO:0000313" key="9">
    <source>
        <dbReference type="EMBL" id="KAK7470130.1"/>
    </source>
</evidence>
<name>A0ABR1JZ88_9AGAR</name>
<keyword evidence="3 4" id="KW-0012">Acyltransferase</keyword>
<keyword evidence="7" id="KW-0732">Signal</keyword>
<keyword evidence="6" id="KW-0472">Membrane</keyword>
<keyword evidence="2 4" id="KW-0808">Transferase</keyword>
<comment type="similarity">
    <text evidence="1 4">Belongs to the 1-acyl-sn-glycerol-3-phosphate acyltransferase family.</text>
</comment>
<proteinExistence type="inferred from homology"/>
<feature type="domain" description="Phospholipid/glycerol acyltransferase" evidence="8">
    <location>
        <begin position="100"/>
        <end position="216"/>
    </location>
</feature>
<dbReference type="NCBIfam" id="TIGR00530">
    <property type="entry name" value="AGP_acyltrn"/>
    <property type="match status" value="1"/>
</dbReference>
<keyword evidence="4" id="KW-0594">Phospholipid biosynthesis</keyword>
<dbReference type="GO" id="GO:0003841">
    <property type="term" value="F:1-acylglycerol-3-phosphate O-acyltransferase activity"/>
    <property type="evidence" value="ECO:0007669"/>
    <property type="project" value="UniProtKB-EC"/>
</dbReference>
<gene>
    <name evidence="9" type="primary">SLC1_2</name>
    <name evidence="9" type="ORF">VKT23_001570</name>
</gene>
<evidence type="ECO:0000256" key="1">
    <source>
        <dbReference type="ARBA" id="ARBA00008655"/>
    </source>
</evidence>
<keyword evidence="4" id="KW-1208">Phospholipid metabolism</keyword>
<dbReference type="EMBL" id="JBANRG010000002">
    <property type="protein sequence ID" value="KAK7470130.1"/>
    <property type="molecule type" value="Genomic_DNA"/>
</dbReference>
<evidence type="ECO:0000313" key="10">
    <source>
        <dbReference type="Proteomes" id="UP001498398"/>
    </source>
</evidence>
<keyword evidence="6" id="KW-0812">Transmembrane</keyword>
<evidence type="ECO:0000256" key="6">
    <source>
        <dbReference type="SAM" id="Phobius"/>
    </source>
</evidence>
<dbReference type="InterPro" id="IPR004552">
    <property type="entry name" value="AGP_acyltrans"/>
</dbReference>
<comment type="catalytic activity">
    <reaction evidence="4">
        <text>a 1-acyl-sn-glycero-3-phosphate + an acyl-CoA = a 1,2-diacyl-sn-glycero-3-phosphate + CoA</text>
        <dbReference type="Rhea" id="RHEA:19709"/>
        <dbReference type="ChEBI" id="CHEBI:57287"/>
        <dbReference type="ChEBI" id="CHEBI:57970"/>
        <dbReference type="ChEBI" id="CHEBI:58342"/>
        <dbReference type="ChEBI" id="CHEBI:58608"/>
        <dbReference type="EC" id="2.3.1.51"/>
    </reaction>
</comment>
<feature type="transmembrane region" description="Helical" evidence="6">
    <location>
        <begin position="37"/>
        <end position="61"/>
    </location>
</feature>
<evidence type="ECO:0000259" key="8">
    <source>
        <dbReference type="SMART" id="SM00563"/>
    </source>
</evidence>
<dbReference type="SUPFAM" id="SSF69593">
    <property type="entry name" value="Glycerol-3-phosphate (1)-acyltransferase"/>
    <property type="match status" value="1"/>
</dbReference>
<protein>
    <recommendedName>
        <fullName evidence="4">1-acyl-sn-glycerol-3-phosphate acyltransferase</fullName>
        <ecNumber evidence="4">2.3.1.51</ecNumber>
    </recommendedName>
</protein>
<dbReference type="PANTHER" id="PTHR10434">
    <property type="entry name" value="1-ACYL-SN-GLYCEROL-3-PHOSPHATE ACYLTRANSFERASE"/>
    <property type="match status" value="1"/>
</dbReference>
<reference evidence="9 10" key="1">
    <citation type="submission" date="2024-01" db="EMBL/GenBank/DDBJ databases">
        <title>A draft genome for the cacao thread blight pathogen Marasmiellus scandens.</title>
        <authorList>
            <person name="Baruah I.K."/>
            <person name="Leung J."/>
            <person name="Bukari Y."/>
            <person name="Amoako-Attah I."/>
            <person name="Meinhardt L.W."/>
            <person name="Bailey B.A."/>
            <person name="Cohen S.P."/>
        </authorList>
    </citation>
    <scope>NUCLEOTIDE SEQUENCE [LARGE SCALE GENOMIC DNA]</scope>
    <source>
        <strain evidence="9 10">GH-19</strain>
    </source>
</reference>
<feature type="chain" id="PRO_5047168068" description="1-acyl-sn-glycerol-3-phosphate acyltransferase" evidence="7">
    <location>
        <begin position="27"/>
        <end position="350"/>
    </location>
</feature>
<evidence type="ECO:0000256" key="7">
    <source>
        <dbReference type="SAM" id="SignalP"/>
    </source>
</evidence>
<dbReference type="PANTHER" id="PTHR10434:SF11">
    <property type="entry name" value="1-ACYL-SN-GLYCEROL-3-PHOSPHATE ACYLTRANSFERASE"/>
    <property type="match status" value="1"/>
</dbReference>
<evidence type="ECO:0000256" key="5">
    <source>
        <dbReference type="SAM" id="MobiDB-lite"/>
    </source>
</evidence>
<dbReference type="SMART" id="SM00563">
    <property type="entry name" value="PlsC"/>
    <property type="match status" value="1"/>
</dbReference>
<organism evidence="9 10">
    <name type="scientific">Marasmiellus scandens</name>
    <dbReference type="NCBI Taxonomy" id="2682957"/>
    <lineage>
        <taxon>Eukaryota</taxon>
        <taxon>Fungi</taxon>
        <taxon>Dikarya</taxon>
        <taxon>Basidiomycota</taxon>
        <taxon>Agaricomycotina</taxon>
        <taxon>Agaricomycetes</taxon>
        <taxon>Agaricomycetidae</taxon>
        <taxon>Agaricales</taxon>
        <taxon>Marasmiineae</taxon>
        <taxon>Omphalotaceae</taxon>
        <taxon>Marasmiellus</taxon>
    </lineage>
</organism>
<dbReference type="InterPro" id="IPR002123">
    <property type="entry name" value="Plipid/glycerol_acylTrfase"/>
</dbReference>
<dbReference type="EC" id="2.3.1.51" evidence="4"/>